<evidence type="ECO:0000256" key="9">
    <source>
        <dbReference type="ARBA" id="ARBA00023010"/>
    </source>
</evidence>
<dbReference type="InterPro" id="IPR001372">
    <property type="entry name" value="Dynein_light_chain_typ-1/2"/>
</dbReference>
<dbReference type="EMBL" id="JAWIZZ010000045">
    <property type="protein sequence ID" value="KAK5779875.1"/>
    <property type="molecule type" value="Genomic_DNA"/>
</dbReference>
<evidence type="ECO:0000313" key="16">
    <source>
        <dbReference type="EMBL" id="KAK5779875.1"/>
    </source>
</evidence>
<keyword evidence="13 15" id="KW-0206">Cytoskeleton</keyword>
<evidence type="ECO:0000256" key="2">
    <source>
        <dbReference type="ARBA" id="ARBA00004567"/>
    </source>
</evidence>
<dbReference type="GO" id="GO:0051028">
    <property type="term" value="P:mRNA transport"/>
    <property type="evidence" value="ECO:0007669"/>
    <property type="project" value="UniProtKB-KW"/>
</dbReference>
<reference evidence="17" key="1">
    <citation type="submission" date="2023-07" db="EMBL/GenBank/DDBJ databases">
        <title>A draft genome of Kazachstania heterogenica Y-27499.</title>
        <authorList>
            <person name="Donic C."/>
            <person name="Kralova J.S."/>
            <person name="Fidel L."/>
            <person name="Ben-Dor S."/>
            <person name="Jung S."/>
        </authorList>
    </citation>
    <scope>NUCLEOTIDE SEQUENCE [LARGE SCALE GENOMIC DNA]</scope>
    <source>
        <strain evidence="17">Y27499</strain>
    </source>
</reference>
<evidence type="ECO:0000256" key="12">
    <source>
        <dbReference type="ARBA" id="ARBA00023175"/>
    </source>
</evidence>
<evidence type="ECO:0000256" key="14">
    <source>
        <dbReference type="ARBA" id="ARBA00023242"/>
    </source>
</evidence>
<keyword evidence="11" id="KW-0906">Nuclear pore complex</keyword>
<dbReference type="Gene3D" id="3.30.740.10">
    <property type="entry name" value="Protein Inhibitor Of Neuronal Nitric Oxide Synthase"/>
    <property type="match status" value="1"/>
</dbReference>
<evidence type="ECO:0000256" key="1">
    <source>
        <dbReference type="ARBA" id="ARBA00004245"/>
    </source>
</evidence>
<comment type="subcellular location">
    <subcellularLocation>
        <location evidence="1 15">Cytoplasm</location>
        <location evidence="1 15">Cytoskeleton</location>
    </subcellularLocation>
    <subcellularLocation>
        <location evidence="2">Nucleus</location>
        <location evidence="2">Nuclear pore complex</location>
    </subcellularLocation>
</comment>
<comment type="function">
    <text evidence="15">Acts as one of several non-catalytic accessory components of the cytoplasmic dynein complex that are thought to be involved in linking dynein to cargos and to adapter proteins that regulate dynein function. Cytoplasmic dynein acts as a motor for the intracellular retrograde motility of vesicles and organelles along microtubules. May play a role in changing or maintaining the spatial distribution of cytoskeletal structures.</text>
</comment>
<evidence type="ECO:0000256" key="4">
    <source>
        <dbReference type="ARBA" id="ARBA00022448"/>
    </source>
</evidence>
<keyword evidence="12 15" id="KW-0505">Motor protein</keyword>
<dbReference type="GO" id="GO:0015031">
    <property type="term" value="P:protein transport"/>
    <property type="evidence" value="ECO:0007669"/>
    <property type="project" value="UniProtKB-KW"/>
</dbReference>
<evidence type="ECO:0000256" key="6">
    <source>
        <dbReference type="ARBA" id="ARBA00022701"/>
    </source>
</evidence>
<dbReference type="InterPro" id="IPR037177">
    <property type="entry name" value="DLC_sf"/>
</dbReference>
<dbReference type="GO" id="GO:0005643">
    <property type="term" value="C:nuclear pore"/>
    <property type="evidence" value="ECO:0007669"/>
    <property type="project" value="UniProtKB-SubCell"/>
</dbReference>
<protein>
    <recommendedName>
        <fullName evidence="15">Dynein light chain</fullName>
    </recommendedName>
</protein>
<accession>A0AAN7WLS1</accession>
<gene>
    <name evidence="16" type="ORF">RI543_002413</name>
</gene>
<keyword evidence="10 15" id="KW-0243">Dynein</keyword>
<sequence>MDVTIKATDMSDDLKDQILATIKELMAPLTNNKSLERDVAHEIKVKLDKEFEPTWHVIIGKNFGSFITHEQGHFLYCYFGPWAILLFKTA</sequence>
<evidence type="ECO:0000313" key="17">
    <source>
        <dbReference type="Proteomes" id="UP001306508"/>
    </source>
</evidence>
<dbReference type="Proteomes" id="UP001306508">
    <property type="component" value="Unassembled WGS sequence"/>
</dbReference>
<dbReference type="PANTHER" id="PTHR11886:SF35">
    <property type="entry name" value="DYNEIN LIGHT CHAIN"/>
    <property type="match status" value="1"/>
</dbReference>
<keyword evidence="6 15" id="KW-0493">Microtubule</keyword>
<dbReference type="SUPFAM" id="SSF54648">
    <property type="entry name" value="DLC"/>
    <property type="match status" value="1"/>
</dbReference>
<keyword evidence="9" id="KW-0811">Translocation</keyword>
<evidence type="ECO:0000256" key="10">
    <source>
        <dbReference type="ARBA" id="ARBA00023017"/>
    </source>
</evidence>
<proteinExistence type="inferred from homology"/>
<evidence type="ECO:0000256" key="3">
    <source>
        <dbReference type="ARBA" id="ARBA00010156"/>
    </source>
</evidence>
<keyword evidence="7" id="KW-0509">mRNA transport</keyword>
<evidence type="ECO:0000256" key="5">
    <source>
        <dbReference type="ARBA" id="ARBA00022490"/>
    </source>
</evidence>
<comment type="subunit">
    <text evidence="15">Cytoplasmic dynein consists of two catalytic heavy chains (HCs) and a number of non-catalytic subunits which present intermediate chains (ICs), light intermediate chains (LICs) and light chains (LCs).</text>
</comment>
<evidence type="ECO:0000256" key="8">
    <source>
        <dbReference type="ARBA" id="ARBA00022927"/>
    </source>
</evidence>
<keyword evidence="14" id="KW-0539">Nucleus</keyword>
<dbReference type="FunFam" id="3.30.740.10:FF:000005">
    <property type="entry name" value="Dynein light chain"/>
    <property type="match status" value="1"/>
</dbReference>
<evidence type="ECO:0000256" key="11">
    <source>
        <dbReference type="ARBA" id="ARBA00023132"/>
    </source>
</evidence>
<organism evidence="16 17">
    <name type="scientific">Arxiozyma heterogenica</name>
    <dbReference type="NCBI Taxonomy" id="278026"/>
    <lineage>
        <taxon>Eukaryota</taxon>
        <taxon>Fungi</taxon>
        <taxon>Dikarya</taxon>
        <taxon>Ascomycota</taxon>
        <taxon>Saccharomycotina</taxon>
        <taxon>Saccharomycetes</taxon>
        <taxon>Saccharomycetales</taxon>
        <taxon>Saccharomycetaceae</taxon>
        <taxon>Arxiozyma</taxon>
    </lineage>
</organism>
<keyword evidence="5 15" id="KW-0963">Cytoplasm</keyword>
<dbReference type="GO" id="GO:0007017">
    <property type="term" value="P:microtubule-based process"/>
    <property type="evidence" value="ECO:0007669"/>
    <property type="project" value="InterPro"/>
</dbReference>
<dbReference type="Pfam" id="PF01221">
    <property type="entry name" value="Dynein_light"/>
    <property type="match status" value="1"/>
</dbReference>
<comment type="similarity">
    <text evidence="3 15">Belongs to the dynein light chain family.</text>
</comment>
<dbReference type="PANTHER" id="PTHR11886">
    <property type="entry name" value="DYNEIN LIGHT CHAIN"/>
    <property type="match status" value="1"/>
</dbReference>
<keyword evidence="4 15" id="KW-0813">Transport</keyword>
<name>A0AAN7WLS1_9SACH</name>
<dbReference type="GO" id="GO:0045505">
    <property type="term" value="F:dynein intermediate chain binding"/>
    <property type="evidence" value="ECO:0007669"/>
    <property type="project" value="TreeGrafter"/>
</dbReference>
<evidence type="ECO:0000256" key="15">
    <source>
        <dbReference type="RuleBase" id="RU365010"/>
    </source>
</evidence>
<dbReference type="GO" id="GO:0005874">
    <property type="term" value="C:microtubule"/>
    <property type="evidence" value="ECO:0007669"/>
    <property type="project" value="UniProtKB-KW"/>
</dbReference>
<dbReference type="SMART" id="SM01375">
    <property type="entry name" value="Dynein_light"/>
    <property type="match status" value="1"/>
</dbReference>
<dbReference type="AlphaFoldDB" id="A0AAN7WLS1"/>
<comment type="caution">
    <text evidence="16">The sequence shown here is derived from an EMBL/GenBank/DDBJ whole genome shotgun (WGS) entry which is preliminary data.</text>
</comment>
<evidence type="ECO:0000256" key="7">
    <source>
        <dbReference type="ARBA" id="ARBA00022816"/>
    </source>
</evidence>
<keyword evidence="8" id="KW-0653">Protein transport</keyword>
<keyword evidence="17" id="KW-1185">Reference proteome</keyword>
<dbReference type="GO" id="GO:0005868">
    <property type="term" value="C:cytoplasmic dynein complex"/>
    <property type="evidence" value="ECO:0007669"/>
    <property type="project" value="TreeGrafter"/>
</dbReference>
<evidence type="ECO:0000256" key="13">
    <source>
        <dbReference type="ARBA" id="ARBA00023212"/>
    </source>
</evidence>